<evidence type="ECO:0000313" key="6">
    <source>
        <dbReference type="EMBL" id="APP88072.1"/>
    </source>
</evidence>
<dbReference type="AlphaFoldDB" id="A0A1L5YBI9"/>
<evidence type="ECO:0000256" key="3">
    <source>
        <dbReference type="ARBA" id="ARBA00021584"/>
    </source>
</evidence>
<gene>
    <name evidence="6" type="primary">ycf33</name>
    <name evidence="6" type="ORF">PCKR_284</name>
    <name evidence="7" type="ORF">PFK_284</name>
    <name evidence="8" type="ORF">PMNZ_286</name>
</gene>
<geneLocation type="plastid" evidence="6"/>
<organism evidence="6">
    <name type="scientific">Paulinella micropora</name>
    <dbReference type="NCBI Taxonomy" id="1928728"/>
    <lineage>
        <taxon>Eukaryota</taxon>
        <taxon>Sar</taxon>
        <taxon>Rhizaria</taxon>
        <taxon>Cercozoa</taxon>
        <taxon>Imbricatea</taxon>
        <taxon>Silicofilosea</taxon>
        <taxon>Euglyphida</taxon>
        <taxon>Paulinellidae</taxon>
        <taxon>Paulinella</taxon>
    </lineage>
</organism>
<dbReference type="GeneID" id="38331157"/>
<reference evidence="6" key="1">
    <citation type="journal article" date="2017" name="Protist">
        <title>Diversity of the Photosynthetic Paulinella Species, with the Description of Paulinella micropora sp. nov. and the Chromatophore Genome Sequence for strain KR01.</title>
        <authorList>
            <person name="Lhee D."/>
            <person name="Yang E.C."/>
            <person name="Kim J.I."/>
            <person name="Nakayama T."/>
            <person name="Zuccarello G."/>
            <person name="Andersen R.A."/>
            <person name="Yoon H.S."/>
        </authorList>
    </citation>
    <scope>NUCLEOTIDE SEQUENCE</scope>
    <source>
        <strain evidence="7">FK01</strain>
        <strain evidence="6">KR01</strain>
    </source>
</reference>
<sequence>MALIMKEFFINVIRYPRYLIAFSLGVINSIIEPLGERANNPVTAVALIGAFISGLISLGLILRAMVDPSSLT</sequence>
<dbReference type="EMBL" id="KX897545">
    <property type="protein sequence ID" value="APP88072.1"/>
    <property type="molecule type" value="Genomic_DNA"/>
</dbReference>
<dbReference type="RefSeq" id="YP_009530542.1">
    <property type="nucleotide sequence ID" value="NC_039737.1"/>
</dbReference>
<proteinExistence type="inferred from homology"/>
<keyword evidence="5" id="KW-1133">Transmembrane helix</keyword>
<name>A0A1L5YBI9_9EUKA</name>
<evidence type="ECO:0000256" key="1">
    <source>
        <dbReference type="ARBA" id="ARBA00004474"/>
    </source>
</evidence>
<keyword evidence="4 6" id="KW-0934">Plastid</keyword>
<keyword evidence="5" id="KW-0812">Transmembrane</keyword>
<dbReference type="InterPro" id="IPR008470">
    <property type="entry name" value="Uncharacterised_Ycf33"/>
</dbReference>
<dbReference type="EMBL" id="KY124271">
    <property type="protein sequence ID" value="AQX44839.1"/>
    <property type="molecule type" value="Genomic_DNA"/>
</dbReference>
<comment type="similarity">
    <text evidence="2">Belongs to the ycf33 family.</text>
</comment>
<evidence type="ECO:0000313" key="7">
    <source>
        <dbReference type="EMBL" id="AQX44839.1"/>
    </source>
</evidence>
<dbReference type="Pfam" id="PF05421">
    <property type="entry name" value="DUF751"/>
    <property type="match status" value="1"/>
</dbReference>
<dbReference type="EMBL" id="MG976688">
    <property type="protein sequence ID" value="AXY63231.1"/>
    <property type="molecule type" value="Genomic_DNA"/>
</dbReference>
<comment type="subcellular location">
    <subcellularLocation>
        <location evidence="1">Plastid</location>
    </subcellularLocation>
</comment>
<evidence type="ECO:0000313" key="8">
    <source>
        <dbReference type="EMBL" id="AXY63231.1"/>
    </source>
</evidence>
<keyword evidence="5" id="KW-0472">Membrane</keyword>
<evidence type="ECO:0000256" key="2">
    <source>
        <dbReference type="ARBA" id="ARBA00010985"/>
    </source>
</evidence>
<dbReference type="GO" id="GO:0009536">
    <property type="term" value="C:plastid"/>
    <property type="evidence" value="ECO:0007669"/>
    <property type="project" value="UniProtKB-SubCell"/>
</dbReference>
<evidence type="ECO:0000256" key="5">
    <source>
        <dbReference type="SAM" id="Phobius"/>
    </source>
</evidence>
<accession>A0A1L5YBI9</accession>
<feature type="transmembrane region" description="Helical" evidence="5">
    <location>
        <begin position="43"/>
        <end position="66"/>
    </location>
</feature>
<evidence type="ECO:0000256" key="4">
    <source>
        <dbReference type="ARBA" id="ARBA00022640"/>
    </source>
</evidence>
<reference evidence="8" key="2">
    <citation type="submission" date="2018-02" db="EMBL/GenBank/DDBJ databases">
        <title>Genome reduction pattern in chromatophore genome of Paulinella.</title>
        <authorList>
            <person name="Lhee D."/>
            <person name="Yoon H.S."/>
        </authorList>
    </citation>
    <scope>NUCLEOTIDE SEQUENCE</scope>
    <source>
        <strain evidence="8">NZ27</strain>
    </source>
</reference>
<protein>
    <recommendedName>
        <fullName evidence="3">Uncharacterized protein ycf33</fullName>
    </recommendedName>
</protein>